<protein>
    <recommendedName>
        <fullName evidence="3">F-box domain-containing protein</fullName>
    </recommendedName>
</protein>
<evidence type="ECO:0000313" key="2">
    <source>
        <dbReference type="Proteomes" id="UP000279236"/>
    </source>
</evidence>
<reference evidence="1 2" key="1">
    <citation type="submission" date="2018-11" db="EMBL/GenBank/DDBJ databases">
        <title>Genome sequence of Apiotrichum porosum DSM 27194.</title>
        <authorList>
            <person name="Aliyu H."/>
            <person name="Gorte O."/>
            <person name="Ochsenreither K."/>
        </authorList>
    </citation>
    <scope>NUCLEOTIDE SEQUENCE [LARGE SCALE GENOMIC DNA]</scope>
    <source>
        <strain evidence="1 2">DSM 27194</strain>
    </source>
</reference>
<organism evidence="1 2">
    <name type="scientific">Apiotrichum porosum</name>
    <dbReference type="NCBI Taxonomy" id="105984"/>
    <lineage>
        <taxon>Eukaryota</taxon>
        <taxon>Fungi</taxon>
        <taxon>Dikarya</taxon>
        <taxon>Basidiomycota</taxon>
        <taxon>Agaricomycotina</taxon>
        <taxon>Tremellomycetes</taxon>
        <taxon>Trichosporonales</taxon>
        <taxon>Trichosporonaceae</taxon>
        <taxon>Apiotrichum</taxon>
    </lineage>
</organism>
<comment type="caution">
    <text evidence="1">The sequence shown here is derived from an EMBL/GenBank/DDBJ whole genome shotgun (WGS) entry which is preliminary data.</text>
</comment>
<proteinExistence type="predicted"/>
<name>A0A427XP00_9TREE</name>
<evidence type="ECO:0000313" key="1">
    <source>
        <dbReference type="EMBL" id="RSH80492.1"/>
    </source>
</evidence>
<dbReference type="RefSeq" id="XP_028475439.1">
    <property type="nucleotide sequence ID" value="XM_028624367.1"/>
</dbReference>
<dbReference type="AlphaFoldDB" id="A0A427XP00"/>
<keyword evidence="2" id="KW-1185">Reference proteome</keyword>
<accession>A0A427XP00</accession>
<sequence length="355" mass="40867">MTTVDGDSTSEPTPVLDTDWSLVLDTDTFPHFLDTIIAYLVARVPGKDLLPYRLVCRQFKKQVDRNLFVNVKLEKQRILTQLPEVHYHSFHYAGVVTLNMNSSSNTCLHPLLYRHDLRRQNSWEYRPRMNSPYVIALEGEQVDDLYILKHGTPLTANADLRDALQHIRCLEFSWLMDVDLAKSLGVNAETVQTTQVDLGYRGFQWPESLSPSTLIVTVLCNARSCPFTIRGLKRVALTVLYGKHGFPRLVWNPDALRLYLGEGEHLEDLFVRFDKRDPDLDTGTLEPEEWQGLDTMLERYLHPETRLVISDPPEGWEPPRQAVKPTADDWPWSDAGWTAGREWVCAQEHDMARLK</sequence>
<evidence type="ECO:0008006" key="3">
    <source>
        <dbReference type="Google" id="ProtNLM"/>
    </source>
</evidence>
<dbReference type="Proteomes" id="UP000279236">
    <property type="component" value="Unassembled WGS sequence"/>
</dbReference>
<dbReference type="EMBL" id="RSCE01000008">
    <property type="protein sequence ID" value="RSH80492.1"/>
    <property type="molecule type" value="Genomic_DNA"/>
</dbReference>
<dbReference type="GeneID" id="39593615"/>
<gene>
    <name evidence="1" type="ORF">EHS24_009072</name>
</gene>